<sequence length="355" mass="37195">MQPRIGILTGGGDCPGLNAVIRAVAKSLMRQCGAEVIGIEDGFAGLMEDTPRVRALTWDAVSGILMRGGTILGTSNRADPLRSAADTERVLRHVAALGLQGLVVIGGDGSMSIAHGLAQHGLRVVGVPKTIDNDIPGCERSFGFDTAVATVTEAIERLQTTAQSHGRVMIVETMGRWAGWIALEAGLAGAADVILLPEIDYDIEAVAAVCRAREQRQRYTIVCIGEGAKPIGGQYTVRATVEGSPDPIRLGGVAHALAAALQPRVRSEVRATVLGHVQRGGSPTPFDRVLATQYGNEAAQLVMAGAWGRMVTLQHGRLGSVALADAAHGNRRVPLDDPLLRAARQIGISLGEPSV</sequence>
<evidence type="ECO:0000256" key="6">
    <source>
        <dbReference type="ARBA" id="ARBA00022777"/>
    </source>
</evidence>
<feature type="binding site" description="in other chain" evidence="9">
    <location>
        <begin position="174"/>
        <end position="176"/>
    </location>
    <ligand>
        <name>substrate</name>
        <note>ligand shared between dimeric partners</note>
    </ligand>
</feature>
<dbReference type="Gene3D" id="3.40.50.460">
    <property type="entry name" value="Phosphofructokinase domain"/>
    <property type="match status" value="1"/>
</dbReference>
<dbReference type="EC" id="2.7.1.11" evidence="9"/>
<dbReference type="GO" id="GO:0016208">
    <property type="term" value="F:AMP binding"/>
    <property type="evidence" value="ECO:0007669"/>
    <property type="project" value="TreeGrafter"/>
</dbReference>
<evidence type="ECO:0000313" key="14">
    <source>
        <dbReference type="Proteomes" id="UP000315577"/>
    </source>
</evidence>
<evidence type="ECO:0000256" key="7">
    <source>
        <dbReference type="ARBA" id="ARBA00022842"/>
    </source>
</evidence>
<comment type="cofactor">
    <cofactor evidence="1 9">
        <name>Mg(2+)</name>
        <dbReference type="ChEBI" id="CHEBI:18420"/>
    </cofactor>
</comment>
<evidence type="ECO:0000259" key="10">
    <source>
        <dbReference type="Pfam" id="PF00365"/>
    </source>
</evidence>
<dbReference type="GO" id="GO:0030388">
    <property type="term" value="P:fructose 1,6-bisphosphate metabolic process"/>
    <property type="evidence" value="ECO:0007669"/>
    <property type="project" value="TreeGrafter"/>
</dbReference>
<comment type="caution">
    <text evidence="9">Lacks conserved residue(s) required for the propagation of feature annotation.</text>
</comment>
<organism evidence="11 13">
    <name type="scientific">Tepidimonas ignava</name>
    <dbReference type="NCBI Taxonomy" id="114249"/>
    <lineage>
        <taxon>Bacteria</taxon>
        <taxon>Pseudomonadati</taxon>
        <taxon>Pseudomonadota</taxon>
        <taxon>Betaproteobacteria</taxon>
        <taxon>Burkholderiales</taxon>
        <taxon>Tepidimonas</taxon>
    </lineage>
</organism>
<dbReference type="InterPro" id="IPR022953">
    <property type="entry name" value="ATP_PFK"/>
</dbReference>
<comment type="pathway">
    <text evidence="2 9">Carbohydrate degradation; glycolysis; D-glyceraldehyde 3-phosphate and glycerone phosphate from D-glucose: step 3/4.</text>
</comment>
<dbReference type="OrthoDB" id="9802503at2"/>
<dbReference type="GO" id="GO:0047334">
    <property type="term" value="F:diphosphate-fructose-6-phosphate 1-phosphotransferase activity"/>
    <property type="evidence" value="ECO:0007669"/>
    <property type="project" value="InterPro"/>
</dbReference>
<dbReference type="Gene3D" id="3.40.50.450">
    <property type="match status" value="1"/>
</dbReference>
<dbReference type="PANTHER" id="PTHR13697:SF52">
    <property type="entry name" value="ATP-DEPENDENT 6-PHOSPHOFRUCTOKINASE 3"/>
    <property type="match status" value="1"/>
</dbReference>
<keyword evidence="8 9" id="KW-0324">Glycolysis</keyword>
<dbReference type="SUPFAM" id="SSF53784">
    <property type="entry name" value="Phosphofructokinase"/>
    <property type="match status" value="1"/>
</dbReference>
<evidence type="ECO:0000256" key="8">
    <source>
        <dbReference type="ARBA" id="ARBA00023152"/>
    </source>
</evidence>
<feature type="binding site" evidence="9">
    <location>
        <position position="12"/>
    </location>
    <ligand>
        <name>ATP</name>
        <dbReference type="ChEBI" id="CHEBI:30616"/>
    </ligand>
</feature>
<dbReference type="Proteomes" id="UP000295536">
    <property type="component" value="Unassembled WGS sequence"/>
</dbReference>
<dbReference type="InterPro" id="IPR035966">
    <property type="entry name" value="PKF_sf"/>
</dbReference>
<dbReference type="EMBL" id="SMAH01000005">
    <property type="protein sequence ID" value="TCS98292.1"/>
    <property type="molecule type" value="Genomic_DNA"/>
</dbReference>
<feature type="binding site" evidence="9">
    <location>
        <position position="167"/>
    </location>
    <ligand>
        <name>substrate</name>
        <note>ligand shared between dimeric partners</note>
    </ligand>
</feature>
<feature type="domain" description="Phosphofructokinase" evidence="10">
    <location>
        <begin position="4"/>
        <end position="301"/>
    </location>
</feature>
<feature type="active site" description="Proton acceptor" evidence="9">
    <location>
        <position position="132"/>
    </location>
</feature>
<dbReference type="GO" id="GO:0061621">
    <property type="term" value="P:canonical glycolysis"/>
    <property type="evidence" value="ECO:0007669"/>
    <property type="project" value="TreeGrafter"/>
</dbReference>
<dbReference type="InterPro" id="IPR012829">
    <property type="entry name" value="Phosphofructokinase_III"/>
</dbReference>
<comment type="subcellular location">
    <subcellularLocation>
        <location evidence="9">Cytoplasm</location>
    </subcellularLocation>
</comment>
<evidence type="ECO:0000256" key="4">
    <source>
        <dbReference type="ARBA" id="ARBA00022679"/>
    </source>
</evidence>
<dbReference type="NCBIfam" id="NF002872">
    <property type="entry name" value="PRK03202.1"/>
    <property type="match status" value="1"/>
</dbReference>
<gene>
    <name evidence="9 12" type="primary">pfkA</name>
    <name evidence="11" type="ORF">EDC36_10548</name>
    <name evidence="12" type="ORF">Tigna_01528</name>
</gene>
<keyword evidence="9" id="KW-0547">Nucleotide-binding</keyword>
<dbReference type="InterPro" id="IPR012003">
    <property type="entry name" value="ATP_PFK_prok-type"/>
</dbReference>
<dbReference type="InterPro" id="IPR000023">
    <property type="entry name" value="Phosphofructokinase_dom"/>
</dbReference>
<dbReference type="PIRSF" id="PIRSF000532">
    <property type="entry name" value="ATP_PFK_prok"/>
    <property type="match status" value="1"/>
</dbReference>
<feature type="binding site" evidence="9">
    <location>
        <position position="108"/>
    </location>
    <ligand>
        <name>Mg(2+)</name>
        <dbReference type="ChEBI" id="CHEBI:18420"/>
        <note>catalytic</note>
    </ligand>
</feature>
<evidence type="ECO:0000313" key="12">
    <source>
        <dbReference type="EMBL" id="TSE21801.1"/>
    </source>
</evidence>
<dbReference type="RefSeq" id="WP_132962174.1">
    <property type="nucleotide sequence ID" value="NZ_DAIPFN010000015.1"/>
</dbReference>
<keyword evidence="7 9" id="KW-0460">Magnesium</keyword>
<keyword evidence="9" id="KW-0067">ATP-binding</keyword>
<accession>A0A4R3LEF6</accession>
<comment type="caution">
    <text evidence="11">The sequence shown here is derived from an EMBL/GenBank/DDBJ whole genome shotgun (WGS) entry which is preliminary data.</text>
</comment>
<dbReference type="Pfam" id="PF00365">
    <property type="entry name" value="PFK"/>
    <property type="match status" value="1"/>
</dbReference>
<dbReference type="GO" id="GO:0046872">
    <property type="term" value="F:metal ion binding"/>
    <property type="evidence" value="ECO:0007669"/>
    <property type="project" value="UniProtKB-KW"/>
</dbReference>
<dbReference type="GO" id="GO:0005945">
    <property type="term" value="C:6-phosphofructokinase complex"/>
    <property type="evidence" value="ECO:0007669"/>
    <property type="project" value="TreeGrafter"/>
</dbReference>
<evidence type="ECO:0000313" key="11">
    <source>
        <dbReference type="EMBL" id="TCS98292.1"/>
    </source>
</evidence>
<feature type="binding site" evidence="9">
    <location>
        <position position="270"/>
    </location>
    <ligand>
        <name>substrate</name>
        <note>ligand shared between dimeric partners</note>
    </ligand>
</feature>
<dbReference type="PROSITE" id="PS00433">
    <property type="entry name" value="PHOSPHOFRUCTOKINASE"/>
    <property type="match status" value="1"/>
</dbReference>
<comment type="similarity">
    <text evidence="9">Belongs to the phosphofructokinase type A (PFKA) family. Mixed-substrate PFK group III subfamily.</text>
</comment>
<proteinExistence type="inferred from homology"/>
<dbReference type="EMBL" id="VJNC01000009">
    <property type="protein sequence ID" value="TSE21801.1"/>
    <property type="molecule type" value="Genomic_DNA"/>
</dbReference>
<comment type="subunit">
    <text evidence="9">Homodimer or homotetramer.</text>
</comment>
<protein>
    <recommendedName>
        <fullName evidence="9">ATP-dependent 6-phosphofructokinase</fullName>
        <shortName evidence="9">ATP-PFK</shortName>
        <shortName evidence="9">Phosphofructokinase</shortName>
        <ecNumber evidence="9">2.7.1.11</ecNumber>
    </recommendedName>
    <alternativeName>
        <fullName evidence="9">Phosphohexokinase</fullName>
    </alternativeName>
</protein>
<dbReference type="HAMAP" id="MF_01976">
    <property type="entry name" value="Phosphofructokinase_III"/>
    <property type="match status" value="1"/>
</dbReference>
<feature type="binding site" evidence="9">
    <location>
        <begin position="77"/>
        <end position="78"/>
    </location>
    <ligand>
        <name>ATP</name>
        <dbReference type="ChEBI" id="CHEBI:30616"/>
    </ligand>
</feature>
<dbReference type="GO" id="GO:0003872">
    <property type="term" value="F:6-phosphofructokinase activity"/>
    <property type="evidence" value="ECO:0007669"/>
    <property type="project" value="UniProtKB-UniRule"/>
</dbReference>
<dbReference type="PRINTS" id="PR00476">
    <property type="entry name" value="PHFRCTKINASE"/>
</dbReference>
<dbReference type="AlphaFoldDB" id="A0A4R3LEF6"/>
<reference evidence="12 14" key="2">
    <citation type="submission" date="2019-07" db="EMBL/GenBank/DDBJ databases">
        <title>Tepidimonas ignava SPS-1037 draft genome.</title>
        <authorList>
            <person name="Da Costa M.S."/>
            <person name="Froufe H.J.C."/>
            <person name="Egas C."/>
            <person name="Albuquerque L."/>
        </authorList>
    </citation>
    <scope>NUCLEOTIDE SEQUENCE [LARGE SCALE GENOMIC DNA]</scope>
    <source>
        <strain evidence="12 14">SPS-1037</strain>
    </source>
</reference>
<feature type="binding site" description="in other chain" evidence="9">
    <location>
        <position position="226"/>
    </location>
    <ligand>
        <name>substrate</name>
        <note>ligand shared between dimeric partners</note>
    </ligand>
</feature>
<dbReference type="UniPathway" id="UPA00109">
    <property type="reaction ID" value="UER00182"/>
</dbReference>
<keyword evidence="3 9" id="KW-0963">Cytoplasm</keyword>
<keyword evidence="5 9" id="KW-0479">Metal-binding</keyword>
<dbReference type="GO" id="GO:0005524">
    <property type="term" value="F:ATP binding"/>
    <property type="evidence" value="ECO:0007669"/>
    <property type="project" value="UniProtKB-KW"/>
</dbReference>
<keyword evidence="6 9" id="KW-0418">Kinase</keyword>
<dbReference type="GO" id="GO:0070095">
    <property type="term" value="F:fructose-6-phosphate binding"/>
    <property type="evidence" value="ECO:0007669"/>
    <property type="project" value="TreeGrafter"/>
</dbReference>
<reference evidence="11 13" key="1">
    <citation type="submission" date="2019-03" db="EMBL/GenBank/DDBJ databases">
        <title>Genomic Encyclopedia of Type Strains, Phase IV (KMG-IV): sequencing the most valuable type-strain genomes for metagenomic binning, comparative biology and taxonomic classification.</title>
        <authorList>
            <person name="Goeker M."/>
        </authorList>
    </citation>
    <scope>NUCLEOTIDE SEQUENCE [LARGE SCALE GENOMIC DNA]</scope>
    <source>
        <strain evidence="11 13">DSM 12034</strain>
    </source>
</reference>
<dbReference type="GO" id="GO:0048029">
    <property type="term" value="F:monosaccharide binding"/>
    <property type="evidence" value="ECO:0007669"/>
    <property type="project" value="TreeGrafter"/>
</dbReference>
<feature type="binding site" description="in other chain" evidence="9">
    <location>
        <begin position="276"/>
        <end position="279"/>
    </location>
    <ligand>
        <name>substrate</name>
        <note>ligand shared between dimeric partners</note>
    </ligand>
</feature>
<feature type="site" description="Important for substrate specificity; cannot use PPi as phosphoryl donor" evidence="9">
    <location>
        <position position="109"/>
    </location>
</feature>
<comment type="function">
    <text evidence="9">Catalyzes the phosphorylation of D-fructose 6-phosphate to fructose 1,6-bisphosphate by ATP, the first committing step of glycolysis.</text>
</comment>
<feature type="binding site" description="in other chain" evidence="9">
    <location>
        <begin position="130"/>
        <end position="132"/>
    </location>
    <ligand>
        <name>substrate</name>
        <note>ligand shared between dimeric partners</note>
    </ligand>
</feature>
<comment type="catalytic activity">
    <reaction evidence="9">
        <text>beta-D-fructose 6-phosphate + ATP = beta-D-fructose 1,6-bisphosphate + ADP + H(+)</text>
        <dbReference type="Rhea" id="RHEA:16109"/>
        <dbReference type="ChEBI" id="CHEBI:15378"/>
        <dbReference type="ChEBI" id="CHEBI:30616"/>
        <dbReference type="ChEBI" id="CHEBI:32966"/>
        <dbReference type="ChEBI" id="CHEBI:57634"/>
        <dbReference type="ChEBI" id="CHEBI:456216"/>
        <dbReference type="EC" id="2.7.1.11"/>
    </reaction>
</comment>
<evidence type="ECO:0000256" key="3">
    <source>
        <dbReference type="ARBA" id="ARBA00022490"/>
    </source>
</evidence>
<dbReference type="GO" id="GO:0006002">
    <property type="term" value="P:fructose 6-phosphate metabolic process"/>
    <property type="evidence" value="ECO:0007669"/>
    <property type="project" value="InterPro"/>
</dbReference>
<evidence type="ECO:0000256" key="1">
    <source>
        <dbReference type="ARBA" id="ARBA00001946"/>
    </source>
</evidence>
<dbReference type="PANTHER" id="PTHR13697">
    <property type="entry name" value="PHOSPHOFRUCTOKINASE"/>
    <property type="match status" value="1"/>
</dbReference>
<evidence type="ECO:0000313" key="13">
    <source>
        <dbReference type="Proteomes" id="UP000295536"/>
    </source>
</evidence>
<evidence type="ECO:0000256" key="9">
    <source>
        <dbReference type="HAMAP-Rule" id="MF_01976"/>
    </source>
</evidence>
<dbReference type="Proteomes" id="UP000315577">
    <property type="component" value="Unassembled WGS sequence"/>
</dbReference>
<evidence type="ECO:0000256" key="5">
    <source>
        <dbReference type="ARBA" id="ARBA00022723"/>
    </source>
</evidence>
<name>A0A4R3LEF6_9BURK</name>
<feature type="binding site" evidence="9">
    <location>
        <begin position="107"/>
        <end position="110"/>
    </location>
    <ligand>
        <name>ATP</name>
        <dbReference type="ChEBI" id="CHEBI:30616"/>
    </ligand>
</feature>
<keyword evidence="4 9" id="KW-0808">Transferase</keyword>
<dbReference type="InterPro" id="IPR015912">
    <property type="entry name" value="Phosphofructokinase_CS"/>
</dbReference>
<evidence type="ECO:0000256" key="2">
    <source>
        <dbReference type="ARBA" id="ARBA00004679"/>
    </source>
</evidence>
<keyword evidence="14" id="KW-1185">Reference proteome</keyword>
<dbReference type="GO" id="GO:0042802">
    <property type="term" value="F:identical protein binding"/>
    <property type="evidence" value="ECO:0007669"/>
    <property type="project" value="TreeGrafter"/>
</dbReference>